<organism evidence="1">
    <name type="scientific">marine metagenome</name>
    <dbReference type="NCBI Taxonomy" id="408172"/>
    <lineage>
        <taxon>unclassified sequences</taxon>
        <taxon>metagenomes</taxon>
        <taxon>ecological metagenomes</taxon>
    </lineage>
</organism>
<evidence type="ECO:0000313" key="1">
    <source>
        <dbReference type="EMBL" id="SVC62419.1"/>
    </source>
</evidence>
<feature type="non-terminal residue" evidence="1">
    <location>
        <position position="38"/>
    </location>
</feature>
<accession>A0A382NMJ3</accession>
<dbReference type="EMBL" id="UINC01101539">
    <property type="protein sequence ID" value="SVC62419.1"/>
    <property type="molecule type" value="Genomic_DNA"/>
</dbReference>
<reference evidence="1" key="1">
    <citation type="submission" date="2018-05" db="EMBL/GenBank/DDBJ databases">
        <authorList>
            <person name="Lanie J.A."/>
            <person name="Ng W.-L."/>
            <person name="Kazmierczak K.M."/>
            <person name="Andrzejewski T.M."/>
            <person name="Davidsen T.M."/>
            <person name="Wayne K.J."/>
            <person name="Tettelin H."/>
            <person name="Glass J.I."/>
            <person name="Rusch D."/>
            <person name="Podicherti R."/>
            <person name="Tsui H.-C.T."/>
            <person name="Winkler M.E."/>
        </authorList>
    </citation>
    <scope>NUCLEOTIDE SEQUENCE</scope>
</reference>
<sequence length="38" mass="3636">MEAGAAYGEVSDNLEAMAAVPLPQKAAIGAGPQPGGPV</sequence>
<protein>
    <submittedName>
        <fullName evidence="1">Uncharacterized protein</fullName>
    </submittedName>
</protein>
<proteinExistence type="predicted"/>
<dbReference type="AlphaFoldDB" id="A0A382NMJ3"/>
<name>A0A382NMJ3_9ZZZZ</name>
<gene>
    <name evidence="1" type="ORF">METZ01_LOCUS315273</name>
</gene>